<dbReference type="InterPro" id="IPR044630">
    <property type="entry name" value="SPA1/2/3/4"/>
</dbReference>
<gene>
    <name evidence="1" type="ORF">HYC85_011067</name>
</gene>
<name>A0A7J7HJU6_CAMSI</name>
<dbReference type="Proteomes" id="UP000593564">
    <property type="component" value="Unassembled WGS sequence"/>
</dbReference>
<dbReference type="EMBL" id="JACBKZ010000004">
    <property type="protein sequence ID" value="KAF5953123.1"/>
    <property type="molecule type" value="Genomic_DNA"/>
</dbReference>
<comment type="caution">
    <text evidence="1">The sequence shown here is derived from an EMBL/GenBank/DDBJ whole genome shotgun (WGS) entry which is preliminary data.</text>
</comment>
<dbReference type="InterPro" id="IPR011009">
    <property type="entry name" value="Kinase-like_dom_sf"/>
</dbReference>
<sequence>MDAVERAEEKMATNEVPASAELKKKDCVRDLPMKPESRNMLGSSALYLFIKKALKGKGVISRRIEDPTESNITAGGQNNEKQVSVTTIASNAILNSSAKNDNSSQHNIDGISLREWLKLGCHEINKVERLLLFRKIVQLVDSAHSQGIVLLDLRPSYFILLPSSRVNYVGSSRLVHQRECSDMYQNINRKGH</sequence>
<dbReference type="AlphaFoldDB" id="A0A7J7HJU6"/>
<reference evidence="1 2" key="2">
    <citation type="submission" date="2020-07" db="EMBL/GenBank/DDBJ databases">
        <title>Genome assembly of wild tea tree DASZ reveals pedigree and selection history of tea varieties.</title>
        <authorList>
            <person name="Zhang W."/>
        </authorList>
    </citation>
    <scope>NUCLEOTIDE SEQUENCE [LARGE SCALE GENOMIC DNA]</scope>
    <source>
        <strain evidence="2">cv. G240</strain>
        <tissue evidence="1">Leaf</tissue>
    </source>
</reference>
<protein>
    <recommendedName>
        <fullName evidence="3">Protein kinase domain-containing protein</fullName>
    </recommendedName>
</protein>
<evidence type="ECO:0000313" key="1">
    <source>
        <dbReference type="EMBL" id="KAF5953123.1"/>
    </source>
</evidence>
<dbReference type="PANTHER" id="PTHR44218">
    <property type="entry name" value="PROTEIN SPA1-RELATED 2"/>
    <property type="match status" value="1"/>
</dbReference>
<evidence type="ECO:0008006" key="3">
    <source>
        <dbReference type="Google" id="ProtNLM"/>
    </source>
</evidence>
<reference evidence="2" key="1">
    <citation type="journal article" date="2020" name="Nat. Commun.">
        <title>Genome assembly of wild tea tree DASZ reveals pedigree and selection history of tea varieties.</title>
        <authorList>
            <person name="Zhang W."/>
            <person name="Zhang Y."/>
            <person name="Qiu H."/>
            <person name="Guo Y."/>
            <person name="Wan H."/>
            <person name="Zhang X."/>
            <person name="Scossa F."/>
            <person name="Alseekh S."/>
            <person name="Zhang Q."/>
            <person name="Wang P."/>
            <person name="Xu L."/>
            <person name="Schmidt M.H."/>
            <person name="Jia X."/>
            <person name="Li D."/>
            <person name="Zhu A."/>
            <person name="Guo F."/>
            <person name="Chen W."/>
            <person name="Ni D."/>
            <person name="Usadel B."/>
            <person name="Fernie A.R."/>
            <person name="Wen W."/>
        </authorList>
    </citation>
    <scope>NUCLEOTIDE SEQUENCE [LARGE SCALE GENOMIC DNA]</scope>
    <source>
        <strain evidence="2">cv. G240</strain>
    </source>
</reference>
<dbReference type="SUPFAM" id="SSF56112">
    <property type="entry name" value="Protein kinase-like (PK-like)"/>
    <property type="match status" value="1"/>
</dbReference>
<dbReference type="GO" id="GO:0009640">
    <property type="term" value="P:photomorphogenesis"/>
    <property type="evidence" value="ECO:0007669"/>
    <property type="project" value="InterPro"/>
</dbReference>
<evidence type="ECO:0000313" key="2">
    <source>
        <dbReference type="Proteomes" id="UP000593564"/>
    </source>
</evidence>
<accession>A0A7J7HJU6</accession>
<proteinExistence type="predicted"/>
<organism evidence="1 2">
    <name type="scientific">Camellia sinensis</name>
    <name type="common">Tea plant</name>
    <name type="synonym">Thea sinensis</name>
    <dbReference type="NCBI Taxonomy" id="4442"/>
    <lineage>
        <taxon>Eukaryota</taxon>
        <taxon>Viridiplantae</taxon>
        <taxon>Streptophyta</taxon>
        <taxon>Embryophyta</taxon>
        <taxon>Tracheophyta</taxon>
        <taxon>Spermatophyta</taxon>
        <taxon>Magnoliopsida</taxon>
        <taxon>eudicotyledons</taxon>
        <taxon>Gunneridae</taxon>
        <taxon>Pentapetalae</taxon>
        <taxon>asterids</taxon>
        <taxon>Ericales</taxon>
        <taxon>Theaceae</taxon>
        <taxon>Camellia</taxon>
    </lineage>
</organism>
<dbReference type="PANTHER" id="PTHR44218:SF6">
    <property type="entry name" value="PROTEIN SUPPRESSOR OF PHYA-105 1"/>
    <property type="match status" value="1"/>
</dbReference>
<keyword evidence="2" id="KW-1185">Reference proteome</keyword>